<feature type="region of interest" description="Disordered" evidence="1">
    <location>
        <begin position="1"/>
        <end position="27"/>
    </location>
</feature>
<dbReference type="EMBL" id="MU154554">
    <property type="protein sequence ID" value="KAF9496248.1"/>
    <property type="molecule type" value="Genomic_DNA"/>
</dbReference>
<keyword evidence="3" id="KW-1185">Reference proteome</keyword>
<reference evidence="2" key="1">
    <citation type="submission" date="2020-11" db="EMBL/GenBank/DDBJ databases">
        <authorList>
            <consortium name="DOE Joint Genome Institute"/>
            <person name="Ahrendt S."/>
            <person name="Riley R."/>
            <person name="Andreopoulos W."/>
            <person name="Labutti K."/>
            <person name="Pangilinan J."/>
            <person name="Ruiz-Duenas F.J."/>
            <person name="Barrasa J.M."/>
            <person name="Sanchez-Garcia M."/>
            <person name="Camarero S."/>
            <person name="Miyauchi S."/>
            <person name="Serrano A."/>
            <person name="Linde D."/>
            <person name="Babiker R."/>
            <person name="Drula E."/>
            <person name="Ayuso-Fernandez I."/>
            <person name="Pacheco R."/>
            <person name="Padilla G."/>
            <person name="Ferreira P."/>
            <person name="Barriuso J."/>
            <person name="Kellner H."/>
            <person name="Castanera R."/>
            <person name="Alfaro M."/>
            <person name="Ramirez L."/>
            <person name="Pisabarro A.G."/>
            <person name="Kuo A."/>
            <person name="Tritt A."/>
            <person name="Lipzen A."/>
            <person name="He G."/>
            <person name="Yan M."/>
            <person name="Ng V."/>
            <person name="Cullen D."/>
            <person name="Martin F."/>
            <person name="Rosso M.-N."/>
            <person name="Henrissat B."/>
            <person name="Hibbett D."/>
            <person name="Martinez A.T."/>
            <person name="Grigoriev I.V."/>
        </authorList>
    </citation>
    <scope>NUCLEOTIDE SEQUENCE</scope>
    <source>
        <strain evidence="2">ATCC 90797</strain>
    </source>
</reference>
<evidence type="ECO:0000256" key="1">
    <source>
        <dbReference type="SAM" id="MobiDB-lite"/>
    </source>
</evidence>
<name>A0A9P5ZXS5_PLEER</name>
<comment type="caution">
    <text evidence="2">The sequence shown here is derived from an EMBL/GenBank/DDBJ whole genome shotgun (WGS) entry which is preliminary data.</text>
</comment>
<gene>
    <name evidence="2" type="ORF">BDN71DRAFT_1446425</name>
</gene>
<dbReference type="AlphaFoldDB" id="A0A9P5ZXS5"/>
<proteinExistence type="predicted"/>
<evidence type="ECO:0000313" key="2">
    <source>
        <dbReference type="EMBL" id="KAF9496248.1"/>
    </source>
</evidence>
<sequence length="83" mass="9695">MARSSDIADTKDEDMENKKRTVEHELGRQIDTERRTLAYHLEVRRFKPPSLLTEDFLKPCHDNHLERTFIRKSNSTSAPCSPP</sequence>
<organism evidence="2 3">
    <name type="scientific">Pleurotus eryngii</name>
    <name type="common">Boletus of the steppes</name>
    <dbReference type="NCBI Taxonomy" id="5323"/>
    <lineage>
        <taxon>Eukaryota</taxon>
        <taxon>Fungi</taxon>
        <taxon>Dikarya</taxon>
        <taxon>Basidiomycota</taxon>
        <taxon>Agaricomycotina</taxon>
        <taxon>Agaricomycetes</taxon>
        <taxon>Agaricomycetidae</taxon>
        <taxon>Agaricales</taxon>
        <taxon>Pleurotineae</taxon>
        <taxon>Pleurotaceae</taxon>
        <taxon>Pleurotus</taxon>
    </lineage>
</organism>
<protein>
    <submittedName>
        <fullName evidence="2">Uncharacterized protein</fullName>
    </submittedName>
</protein>
<dbReference type="Proteomes" id="UP000807025">
    <property type="component" value="Unassembled WGS sequence"/>
</dbReference>
<accession>A0A9P5ZXS5</accession>
<evidence type="ECO:0000313" key="3">
    <source>
        <dbReference type="Proteomes" id="UP000807025"/>
    </source>
</evidence>